<dbReference type="Gene3D" id="3.40.30.10">
    <property type="entry name" value="Glutaredoxin"/>
    <property type="match status" value="1"/>
</dbReference>
<name>A0A250XMY2_9CHLO</name>
<comment type="caution">
    <text evidence="1">The sequence shown here is derived from an EMBL/GenBank/DDBJ whole genome shotgun (WGS) entry which is preliminary data.</text>
</comment>
<accession>A0A250XMY2</accession>
<sequence length="125" mass="13880">MAGQMEYIVALDSGGQAQQLMEKAKVHGIPHAFVIDLEGTIRYSGHPADAQFEKILHQTVGINLENRKKEALPLIADTFEQLMEKSAKDLKQILVDRGIDYKGCIEKADLATAIVSTCSRVTYYK</sequence>
<proteinExistence type="predicted"/>
<dbReference type="InterPro" id="IPR036361">
    <property type="entry name" value="SAP_dom_sf"/>
</dbReference>
<dbReference type="SUPFAM" id="SSF68906">
    <property type="entry name" value="SAP domain"/>
    <property type="match status" value="1"/>
</dbReference>
<gene>
    <name evidence="1" type="ORF">CEUSTIGMA_g11798.t1</name>
</gene>
<dbReference type="EMBL" id="BEGY01000123">
    <property type="protein sequence ID" value="GAX84376.1"/>
    <property type="molecule type" value="Genomic_DNA"/>
</dbReference>
<keyword evidence="2" id="KW-1185">Reference proteome</keyword>
<protein>
    <recommendedName>
        <fullName evidence="3">Thioredoxin-like fold domain-containing protein</fullName>
    </recommendedName>
</protein>
<evidence type="ECO:0000313" key="2">
    <source>
        <dbReference type="Proteomes" id="UP000232323"/>
    </source>
</evidence>
<organism evidence="1 2">
    <name type="scientific">Chlamydomonas eustigma</name>
    <dbReference type="NCBI Taxonomy" id="1157962"/>
    <lineage>
        <taxon>Eukaryota</taxon>
        <taxon>Viridiplantae</taxon>
        <taxon>Chlorophyta</taxon>
        <taxon>core chlorophytes</taxon>
        <taxon>Chlorophyceae</taxon>
        <taxon>CS clade</taxon>
        <taxon>Chlamydomonadales</taxon>
        <taxon>Chlamydomonadaceae</taxon>
        <taxon>Chlamydomonas</taxon>
    </lineage>
</organism>
<reference evidence="1 2" key="1">
    <citation type="submission" date="2017-08" db="EMBL/GenBank/DDBJ databases">
        <title>Acidophilic green algal genome provides insights into adaptation to an acidic environment.</title>
        <authorList>
            <person name="Hirooka S."/>
            <person name="Hirose Y."/>
            <person name="Kanesaki Y."/>
            <person name="Higuchi S."/>
            <person name="Fujiwara T."/>
            <person name="Onuma R."/>
            <person name="Era A."/>
            <person name="Ohbayashi R."/>
            <person name="Uzuka A."/>
            <person name="Nozaki H."/>
            <person name="Yoshikawa H."/>
            <person name="Miyagishima S.Y."/>
        </authorList>
    </citation>
    <scope>NUCLEOTIDE SEQUENCE [LARGE SCALE GENOMIC DNA]</scope>
    <source>
        <strain evidence="1 2">NIES-2499</strain>
    </source>
</reference>
<evidence type="ECO:0008006" key="3">
    <source>
        <dbReference type="Google" id="ProtNLM"/>
    </source>
</evidence>
<dbReference type="OrthoDB" id="2121326at2759"/>
<dbReference type="Gene3D" id="1.10.720.30">
    <property type="entry name" value="SAP domain"/>
    <property type="match status" value="1"/>
</dbReference>
<dbReference type="AlphaFoldDB" id="A0A250XMY2"/>
<dbReference type="Proteomes" id="UP000232323">
    <property type="component" value="Unassembled WGS sequence"/>
</dbReference>
<evidence type="ECO:0000313" key="1">
    <source>
        <dbReference type="EMBL" id="GAX84376.1"/>
    </source>
</evidence>